<evidence type="ECO:0000313" key="11">
    <source>
        <dbReference type="Proteomes" id="UP000469559"/>
    </source>
</evidence>
<dbReference type="PANTHER" id="PTHR24287:SF1">
    <property type="entry name" value="P450, PUTATIVE (EUROFUNG)-RELATED"/>
    <property type="match status" value="1"/>
</dbReference>
<protein>
    <submittedName>
        <fullName evidence="10">Cytochrome P450 52A10</fullName>
    </submittedName>
</protein>
<dbReference type="PANTHER" id="PTHR24287">
    <property type="entry name" value="P450, PUTATIVE (EUROFUNG)-RELATED"/>
    <property type="match status" value="1"/>
</dbReference>
<keyword evidence="5 9" id="KW-0560">Oxidoreductase</keyword>
<dbReference type="Gene3D" id="1.10.630.10">
    <property type="entry name" value="Cytochrome P450"/>
    <property type="match status" value="1"/>
</dbReference>
<keyword evidence="4 8" id="KW-0479">Metal-binding</keyword>
<evidence type="ECO:0000256" key="5">
    <source>
        <dbReference type="ARBA" id="ARBA00023002"/>
    </source>
</evidence>
<dbReference type="InterPro" id="IPR036396">
    <property type="entry name" value="Cyt_P450_sf"/>
</dbReference>
<dbReference type="InterPro" id="IPR047146">
    <property type="entry name" value="Cyt_P450_E_CYP52_fungi"/>
</dbReference>
<dbReference type="InterPro" id="IPR002974">
    <property type="entry name" value="Cyt_P450_E_CYP52_ascomycetes"/>
</dbReference>
<evidence type="ECO:0000256" key="6">
    <source>
        <dbReference type="ARBA" id="ARBA00023004"/>
    </source>
</evidence>
<dbReference type="InterPro" id="IPR001128">
    <property type="entry name" value="Cyt_P450"/>
</dbReference>
<dbReference type="SUPFAM" id="SSF48264">
    <property type="entry name" value="Cytochrome P450"/>
    <property type="match status" value="1"/>
</dbReference>
<dbReference type="OrthoDB" id="1470350at2759"/>
<accession>A0A8T9BFK8</accession>
<dbReference type="InterPro" id="IPR017972">
    <property type="entry name" value="Cyt_P450_CS"/>
</dbReference>
<dbReference type="PRINTS" id="PR01239">
    <property type="entry name" value="EP450IICYP52"/>
</dbReference>
<dbReference type="PROSITE" id="PS00086">
    <property type="entry name" value="CYTOCHROME_P450"/>
    <property type="match status" value="1"/>
</dbReference>
<dbReference type="GO" id="GO:0005506">
    <property type="term" value="F:iron ion binding"/>
    <property type="evidence" value="ECO:0007669"/>
    <property type="project" value="InterPro"/>
</dbReference>
<dbReference type="AlphaFoldDB" id="A0A8T9BFK8"/>
<keyword evidence="7 9" id="KW-0503">Monooxygenase</keyword>
<dbReference type="GO" id="GO:0016712">
    <property type="term" value="F:oxidoreductase activity, acting on paired donors, with incorporation or reduction of molecular oxygen, reduced flavin or flavoprotein as one donor, and incorporation of one atom of oxygen"/>
    <property type="evidence" value="ECO:0007669"/>
    <property type="project" value="InterPro"/>
</dbReference>
<comment type="similarity">
    <text evidence="2 9">Belongs to the cytochrome P450 family.</text>
</comment>
<keyword evidence="3 8" id="KW-0349">Heme</keyword>
<dbReference type="InterPro" id="IPR002402">
    <property type="entry name" value="Cyt_P450_E_grp-II"/>
</dbReference>
<gene>
    <name evidence="10" type="primary">CYP52A10</name>
    <name evidence="10" type="ORF">LARI1_G005647</name>
</gene>
<evidence type="ECO:0000256" key="4">
    <source>
        <dbReference type="ARBA" id="ARBA00022723"/>
    </source>
</evidence>
<dbReference type="GO" id="GO:0020037">
    <property type="term" value="F:heme binding"/>
    <property type="evidence" value="ECO:0007669"/>
    <property type="project" value="InterPro"/>
</dbReference>
<evidence type="ECO:0000256" key="7">
    <source>
        <dbReference type="ARBA" id="ARBA00023033"/>
    </source>
</evidence>
<evidence type="ECO:0000256" key="2">
    <source>
        <dbReference type="ARBA" id="ARBA00010617"/>
    </source>
</evidence>
<evidence type="ECO:0000256" key="1">
    <source>
        <dbReference type="ARBA" id="ARBA00001971"/>
    </source>
</evidence>
<sequence length="441" mass="50165">MEPRNIQSVLTRETIFPRPQSHIKSVAPFLSKGVFTVHGEAWKNVRDLLRPQFTTRKLQDLVIFAKHVDIMFEAMPTIGDDGWTEEFSFLELLHFFTLDTTTELLFGTSVNSQRAAMGERCRYLDTGTSITLDNRLSPTNVAKAFDCANEWASLRMRLGSAYWLCDSLQFRRACKTVHDFTDKFVSQALKMSAEYHAVGSSALPSNKGGLIDSFADFATSSEELRYQTLHVLVAARDTTAAMVSWCLNRLLRNRTSLARLRSEVFAHFGTETKPHQQINFVTLKACKYLQWVLMETNRLYPAGPLNARTATEDTILPVGGGPDGTQPIALRKGTQVKFCNYLTHRDKSIWGEDAWEFRPERWENRRHGWEYTPFGGGARLCPGQQYGLTEGGYVLVRLFQRFDQIESMSPVQEMDKKQYKTIIVAKDGLRIRLHKANIATA</sequence>
<feature type="binding site" description="axial binding residue" evidence="8">
    <location>
        <position position="381"/>
    </location>
    <ligand>
        <name>heme</name>
        <dbReference type="ChEBI" id="CHEBI:30413"/>
    </ligand>
    <ligandPart>
        <name>Fe</name>
        <dbReference type="ChEBI" id="CHEBI:18248"/>
    </ligandPart>
</feature>
<evidence type="ECO:0000256" key="3">
    <source>
        <dbReference type="ARBA" id="ARBA00022617"/>
    </source>
</evidence>
<evidence type="ECO:0000256" key="8">
    <source>
        <dbReference type="PIRSR" id="PIRSR602402-1"/>
    </source>
</evidence>
<proteinExistence type="inferred from homology"/>
<keyword evidence="6 8" id="KW-0408">Iron</keyword>
<comment type="caution">
    <text evidence="10">The sequence shown here is derived from an EMBL/GenBank/DDBJ whole genome shotgun (WGS) entry which is preliminary data.</text>
</comment>
<name>A0A8T9BFK8_9HELO</name>
<dbReference type="EMBL" id="QGMF01000143">
    <property type="protein sequence ID" value="TVY18844.1"/>
    <property type="molecule type" value="Genomic_DNA"/>
</dbReference>
<comment type="cofactor">
    <cofactor evidence="1 8">
        <name>heme</name>
        <dbReference type="ChEBI" id="CHEBI:30413"/>
    </cofactor>
</comment>
<reference evidence="10 11" key="1">
    <citation type="submission" date="2018-05" db="EMBL/GenBank/DDBJ databases">
        <title>Whole genome sequencing for identification of molecular markers to develop diagnostic detection tools for the regulated plant pathogen Lachnellula willkommii.</title>
        <authorList>
            <person name="Giroux E."/>
            <person name="Bilodeau G."/>
        </authorList>
    </citation>
    <scope>NUCLEOTIDE SEQUENCE [LARGE SCALE GENOMIC DNA]</scope>
    <source>
        <strain evidence="10 11">CBS 203.66</strain>
    </source>
</reference>
<dbReference type="Pfam" id="PF00067">
    <property type="entry name" value="p450"/>
    <property type="match status" value="1"/>
</dbReference>
<organism evidence="10 11">
    <name type="scientific">Lachnellula arida</name>
    <dbReference type="NCBI Taxonomy" id="1316785"/>
    <lineage>
        <taxon>Eukaryota</taxon>
        <taxon>Fungi</taxon>
        <taxon>Dikarya</taxon>
        <taxon>Ascomycota</taxon>
        <taxon>Pezizomycotina</taxon>
        <taxon>Leotiomycetes</taxon>
        <taxon>Helotiales</taxon>
        <taxon>Lachnaceae</taxon>
        <taxon>Lachnellula</taxon>
    </lineage>
</organism>
<evidence type="ECO:0000313" key="10">
    <source>
        <dbReference type="EMBL" id="TVY18844.1"/>
    </source>
</evidence>
<dbReference type="PRINTS" id="PR00385">
    <property type="entry name" value="P450"/>
</dbReference>
<dbReference type="Proteomes" id="UP000469559">
    <property type="component" value="Unassembled WGS sequence"/>
</dbReference>
<dbReference type="PRINTS" id="PR00464">
    <property type="entry name" value="EP450II"/>
</dbReference>
<evidence type="ECO:0000256" key="9">
    <source>
        <dbReference type="RuleBase" id="RU000461"/>
    </source>
</evidence>
<keyword evidence="11" id="KW-1185">Reference proteome</keyword>